<comment type="caution">
    <text evidence="2">The sequence shown here is derived from an EMBL/GenBank/DDBJ whole genome shotgun (WGS) entry which is preliminary data.</text>
</comment>
<dbReference type="OrthoDB" id="43654at2759"/>
<dbReference type="EMBL" id="PKSG01000314">
    <property type="protein sequence ID" value="POR36542.1"/>
    <property type="molecule type" value="Genomic_DNA"/>
</dbReference>
<dbReference type="PRINTS" id="PR00837">
    <property type="entry name" value="V5TPXLIKE"/>
</dbReference>
<dbReference type="Pfam" id="PF00188">
    <property type="entry name" value="CAP"/>
    <property type="match status" value="1"/>
</dbReference>
<dbReference type="Proteomes" id="UP000237481">
    <property type="component" value="Unassembled WGS sequence"/>
</dbReference>
<dbReference type="SMART" id="SM00198">
    <property type="entry name" value="SCP"/>
    <property type="match status" value="1"/>
</dbReference>
<gene>
    <name evidence="2" type="ORF">TPAR_03266</name>
</gene>
<evidence type="ECO:0000313" key="2">
    <source>
        <dbReference type="EMBL" id="POR36542.1"/>
    </source>
</evidence>
<name>A0A2S4L283_9HYPO</name>
<accession>A0A2S4L283</accession>
<proteinExistence type="predicted"/>
<organism evidence="2 3">
    <name type="scientific">Tolypocladium paradoxum</name>
    <dbReference type="NCBI Taxonomy" id="94208"/>
    <lineage>
        <taxon>Eukaryota</taxon>
        <taxon>Fungi</taxon>
        <taxon>Dikarya</taxon>
        <taxon>Ascomycota</taxon>
        <taxon>Pezizomycotina</taxon>
        <taxon>Sordariomycetes</taxon>
        <taxon>Hypocreomycetidae</taxon>
        <taxon>Hypocreales</taxon>
        <taxon>Ophiocordycipitaceae</taxon>
        <taxon>Tolypocladium</taxon>
    </lineage>
</organism>
<protein>
    <submittedName>
        <fullName evidence="2">Pathogenesis-related protein 1B</fullName>
    </submittedName>
</protein>
<dbReference type="SUPFAM" id="SSF55797">
    <property type="entry name" value="PR-1-like"/>
    <property type="match status" value="1"/>
</dbReference>
<feature type="domain" description="SCP" evidence="1">
    <location>
        <begin position="97"/>
        <end position="239"/>
    </location>
</feature>
<evidence type="ECO:0000259" key="1">
    <source>
        <dbReference type="SMART" id="SM00198"/>
    </source>
</evidence>
<dbReference type="InterPro" id="IPR001283">
    <property type="entry name" value="CRISP-related"/>
</dbReference>
<dbReference type="Gene3D" id="3.40.33.10">
    <property type="entry name" value="CAP"/>
    <property type="match status" value="1"/>
</dbReference>
<evidence type="ECO:0000313" key="3">
    <source>
        <dbReference type="Proteomes" id="UP000237481"/>
    </source>
</evidence>
<keyword evidence="3" id="KW-1185">Reference proteome</keyword>
<dbReference type="STRING" id="94208.A0A2S4L283"/>
<dbReference type="InterPro" id="IPR014044">
    <property type="entry name" value="CAP_dom"/>
</dbReference>
<dbReference type="AlphaFoldDB" id="A0A2S4L283"/>
<dbReference type="PANTHER" id="PTHR10334">
    <property type="entry name" value="CYSTEINE-RICH SECRETORY PROTEIN-RELATED"/>
    <property type="match status" value="1"/>
</dbReference>
<dbReference type="InterPro" id="IPR035940">
    <property type="entry name" value="CAP_sf"/>
</dbReference>
<reference evidence="2 3" key="1">
    <citation type="submission" date="2018-01" db="EMBL/GenBank/DDBJ databases">
        <title>Harnessing the power of phylogenomics to disentangle the directionality and signatures of interkingdom host jumping in the parasitic fungal genus Tolypocladium.</title>
        <authorList>
            <person name="Quandt C.A."/>
            <person name="Patterson W."/>
            <person name="Spatafora J.W."/>
        </authorList>
    </citation>
    <scope>NUCLEOTIDE SEQUENCE [LARGE SCALE GENOMIC DNA]</scope>
    <source>
        <strain evidence="2 3">NRBC 100945</strain>
    </source>
</reference>
<sequence>MDACRRRSTRAFRGGCDVFSSVSSRSSRQLITLLRDRLVVLVFHFRHFLQFPNLTTEISTDISICVPFSSADDMKLLRGITTLGLLATGCLASSQNDDLNYAIGLVNQARHAQGLQPLSWDPNLAAYAQFWANEMARGQQPFAHATGQYRPNQGENLYDRASGQCDSAYENPVQTAMRAWLAEASLYNGQPITTGHEPWLHWSQCMWSTTTHIGCARAYSISEAYKVYDVCRFTPEGNV</sequence>